<feature type="region of interest" description="Disordered" evidence="9">
    <location>
        <begin position="388"/>
        <end position="407"/>
    </location>
</feature>
<dbReference type="InterPro" id="IPR051027">
    <property type="entry name" value="bZIP_transcription_factors"/>
</dbReference>
<feature type="region of interest" description="Disordered" evidence="9">
    <location>
        <begin position="487"/>
        <end position="518"/>
    </location>
</feature>
<name>A0A9J7ZGA8_CYPCA</name>
<keyword evidence="5" id="KW-0804">Transcription</keyword>
<dbReference type="SUPFAM" id="SSF57667">
    <property type="entry name" value="beta-beta-alpha zinc fingers"/>
    <property type="match status" value="1"/>
</dbReference>
<keyword evidence="7" id="KW-0863">Zinc-finger</keyword>
<feature type="domain" description="BZIP" evidence="11">
    <location>
        <begin position="404"/>
        <end position="467"/>
    </location>
</feature>
<evidence type="ECO:0000256" key="8">
    <source>
        <dbReference type="SAM" id="Coils"/>
    </source>
</evidence>
<evidence type="ECO:0000313" key="13">
    <source>
        <dbReference type="Proteomes" id="UP001108240"/>
    </source>
</evidence>
<feature type="region of interest" description="Disordered" evidence="9">
    <location>
        <begin position="93"/>
        <end position="192"/>
    </location>
</feature>
<dbReference type="GO" id="GO:0005634">
    <property type="term" value="C:nucleus"/>
    <property type="evidence" value="ECO:0007669"/>
    <property type="project" value="UniProtKB-SubCell"/>
</dbReference>
<feature type="coiled-coil region" evidence="8">
    <location>
        <begin position="429"/>
        <end position="463"/>
    </location>
</feature>
<dbReference type="CDD" id="cd14687">
    <property type="entry name" value="bZIP_ATF2"/>
    <property type="match status" value="1"/>
</dbReference>
<proteinExistence type="predicted"/>
<evidence type="ECO:0000259" key="11">
    <source>
        <dbReference type="PROSITE" id="PS50217"/>
    </source>
</evidence>
<dbReference type="Proteomes" id="UP001108240">
    <property type="component" value="Unplaced"/>
</dbReference>
<dbReference type="InterPro" id="IPR004827">
    <property type="entry name" value="bZIP"/>
</dbReference>
<evidence type="ECO:0000256" key="4">
    <source>
        <dbReference type="ARBA" id="ARBA00023159"/>
    </source>
</evidence>
<dbReference type="GO" id="GO:0003700">
    <property type="term" value="F:DNA-binding transcription factor activity"/>
    <property type="evidence" value="ECO:0007669"/>
    <property type="project" value="InterPro"/>
</dbReference>
<dbReference type="Gene3D" id="3.30.160.60">
    <property type="entry name" value="Classic Zinc Finger"/>
    <property type="match status" value="1"/>
</dbReference>
<evidence type="ECO:0000256" key="5">
    <source>
        <dbReference type="ARBA" id="ARBA00023163"/>
    </source>
</evidence>
<dbReference type="PIRSF" id="PIRSF003153">
    <property type="entry name" value="ATF2_CRE-BP1"/>
    <property type="match status" value="1"/>
</dbReference>
<keyword evidence="4" id="KW-0010">Activator</keyword>
<evidence type="ECO:0000313" key="12">
    <source>
        <dbReference type="Ensembl" id="ENSCCRP00000129951.1"/>
    </source>
</evidence>
<keyword evidence="13" id="KW-1185">Reference proteome</keyword>
<feature type="region of interest" description="Disordered" evidence="9">
    <location>
        <begin position="263"/>
        <end position="283"/>
    </location>
</feature>
<dbReference type="PROSITE" id="PS00028">
    <property type="entry name" value="ZINC_FINGER_C2H2_1"/>
    <property type="match status" value="1"/>
</dbReference>
<keyword evidence="6" id="KW-0539">Nucleus</keyword>
<organism evidence="12 13">
    <name type="scientific">Cyprinus carpio carpio</name>
    <dbReference type="NCBI Taxonomy" id="630221"/>
    <lineage>
        <taxon>Eukaryota</taxon>
        <taxon>Metazoa</taxon>
        <taxon>Chordata</taxon>
        <taxon>Craniata</taxon>
        <taxon>Vertebrata</taxon>
        <taxon>Euteleostomi</taxon>
        <taxon>Actinopterygii</taxon>
        <taxon>Neopterygii</taxon>
        <taxon>Teleostei</taxon>
        <taxon>Ostariophysi</taxon>
        <taxon>Cypriniformes</taxon>
        <taxon>Cyprinidae</taxon>
        <taxon>Cyprininae</taxon>
        <taxon>Cyprinus</taxon>
    </lineage>
</organism>
<dbReference type="FunFam" id="1.20.5.170:FF:000010">
    <property type="entry name" value="Cyclic AMP-dependent transcription factor ATF-2"/>
    <property type="match status" value="1"/>
</dbReference>
<reference evidence="12" key="2">
    <citation type="submission" date="2025-09" db="UniProtKB">
        <authorList>
            <consortium name="Ensembl"/>
        </authorList>
    </citation>
    <scope>IDENTIFICATION</scope>
</reference>
<feature type="region of interest" description="Disordered" evidence="9">
    <location>
        <begin position="536"/>
        <end position="560"/>
    </location>
</feature>
<feature type="compositionally biased region" description="Basic and acidic residues" evidence="9">
    <location>
        <begin position="398"/>
        <end position="407"/>
    </location>
</feature>
<keyword evidence="8" id="KW-0175">Coiled coil</keyword>
<feature type="compositionally biased region" description="Low complexity" evidence="9">
    <location>
        <begin position="267"/>
        <end position="281"/>
    </location>
</feature>
<dbReference type="GeneTree" id="ENSGT00940000155261"/>
<evidence type="ECO:0000256" key="6">
    <source>
        <dbReference type="ARBA" id="ARBA00023242"/>
    </source>
</evidence>
<dbReference type="SMART" id="SM00338">
    <property type="entry name" value="BRLZ"/>
    <property type="match status" value="1"/>
</dbReference>
<evidence type="ECO:0000256" key="2">
    <source>
        <dbReference type="ARBA" id="ARBA00023015"/>
    </source>
</evidence>
<feature type="compositionally biased region" description="Low complexity" evidence="9">
    <location>
        <begin position="137"/>
        <end position="153"/>
    </location>
</feature>
<dbReference type="Pfam" id="PF00170">
    <property type="entry name" value="bZIP_1"/>
    <property type="match status" value="1"/>
</dbReference>
<keyword evidence="7" id="KW-0862">Zinc</keyword>
<evidence type="ECO:0000256" key="7">
    <source>
        <dbReference type="PROSITE-ProRule" id="PRU00042"/>
    </source>
</evidence>
<dbReference type="InterPro" id="IPR016378">
    <property type="entry name" value="TF_CRE-BP1-typ"/>
</dbReference>
<feature type="compositionally biased region" description="Basic and acidic residues" evidence="9">
    <location>
        <begin position="154"/>
        <end position="166"/>
    </location>
</feature>
<dbReference type="GO" id="GO:0008270">
    <property type="term" value="F:zinc ion binding"/>
    <property type="evidence" value="ECO:0007669"/>
    <property type="project" value="UniProtKB-KW"/>
</dbReference>
<dbReference type="PROSITE" id="PS50157">
    <property type="entry name" value="ZINC_FINGER_C2H2_2"/>
    <property type="match status" value="1"/>
</dbReference>
<dbReference type="SMART" id="SM00355">
    <property type="entry name" value="ZnF_C2H2"/>
    <property type="match status" value="1"/>
</dbReference>
<dbReference type="SUPFAM" id="SSF57959">
    <property type="entry name" value="Leucine zipper domain"/>
    <property type="match status" value="1"/>
</dbReference>
<keyword evidence="7" id="KW-0479">Metal-binding</keyword>
<comment type="subcellular location">
    <subcellularLocation>
        <location evidence="1">Nucleus</location>
    </subcellularLocation>
</comment>
<evidence type="ECO:0000259" key="10">
    <source>
        <dbReference type="PROSITE" id="PS50157"/>
    </source>
</evidence>
<accession>A0A9J7ZGA8</accession>
<feature type="domain" description="C2H2-type" evidence="10">
    <location>
        <begin position="23"/>
        <end position="47"/>
    </location>
</feature>
<dbReference type="AlphaFoldDB" id="A0A9J7ZGA8"/>
<dbReference type="GO" id="GO:0003677">
    <property type="term" value="F:DNA binding"/>
    <property type="evidence" value="ECO:0007669"/>
    <property type="project" value="UniProtKB-KW"/>
</dbReference>
<dbReference type="InterPro" id="IPR013087">
    <property type="entry name" value="Znf_C2H2_type"/>
</dbReference>
<feature type="compositionally biased region" description="Polar residues" evidence="9">
    <location>
        <begin position="492"/>
        <end position="514"/>
    </location>
</feature>
<keyword evidence="2" id="KW-0805">Transcription regulation</keyword>
<evidence type="ECO:0000256" key="3">
    <source>
        <dbReference type="ARBA" id="ARBA00023125"/>
    </source>
</evidence>
<evidence type="ECO:0000256" key="9">
    <source>
        <dbReference type="SAM" id="MobiDB-lite"/>
    </source>
</evidence>
<dbReference type="InterPro" id="IPR046347">
    <property type="entry name" value="bZIP_sf"/>
</dbReference>
<evidence type="ECO:0000256" key="1">
    <source>
        <dbReference type="ARBA" id="ARBA00004123"/>
    </source>
</evidence>
<reference evidence="12" key="1">
    <citation type="submission" date="2025-08" db="UniProtKB">
        <authorList>
            <consortium name="Ensembl"/>
        </authorList>
    </citation>
    <scope>IDENTIFICATION</scope>
</reference>
<dbReference type="CDD" id="cd12192">
    <property type="entry name" value="GCN4_cent"/>
    <property type="match status" value="1"/>
</dbReference>
<dbReference type="InterPro" id="IPR036236">
    <property type="entry name" value="Znf_C2H2_sf"/>
</dbReference>
<dbReference type="Gene3D" id="1.20.5.170">
    <property type="match status" value="1"/>
</dbReference>
<dbReference type="PROSITE" id="PS00036">
    <property type="entry name" value="BZIP_BASIC"/>
    <property type="match status" value="1"/>
</dbReference>
<dbReference type="PROSITE" id="PS50217">
    <property type="entry name" value="BZIP"/>
    <property type="match status" value="1"/>
</dbReference>
<dbReference type="Ensembl" id="ENSCCRT00000165431.1">
    <property type="protein sequence ID" value="ENSCCRP00000129951.1"/>
    <property type="gene ID" value="ENSCCRG00000053188.1"/>
</dbReference>
<sequence>MFSSSLPQLYCKAFAKMGDDKPFVCSAPGCGQRFTNEDHLAVHKHKHEMTLKFGPARTDSVIIADQTPTPTRFLKNCEEVGLFNELASSFEQEFPKAQEDEDKRAKNPLPVLNSGALDMSLQTPSDVKVKEEDPVEVDSSPPSSPDSISSMSDSSKEPLSRGKDSPSKPAFSSAPTPAIVRPGSLPLHLGYDGLQPTMPSPTSVITHTPPSNRTLGSPTVPYPMMMLPNGQTVPVLPGPMQMPSVISLARPLCMVPNIPGIPGPPLGGSSSGSSSPSGYNPHNEAKMRLKAALSQQTYAAQGCLGVAMGSSAMVPQRVEQSQLLVQHPDAPSPAQPQVLRVFTLELNIQQMPEQMPSYLSGSNLSLCCGIAQLTSLFTLPCCVQVSPAQPTGGRRRRTTDDDPDERRQRFLERNRAAASRCRQKRKIWVSSLEKKAEELTSVNVSLSNEVSHLRNEVAHLKQLLLAHKDCPVTNRQKKAVYLGEEHMKDTSEPTGSPAQVIQHSSLAPSPSSAVGPNGLSSRAAAEAVAMSVLAGMGSQRGESGGPSHVIMATQSHPSSR</sequence>
<dbReference type="PANTHER" id="PTHR19304">
    <property type="entry name" value="CYCLIC-AMP RESPONSE ELEMENT BINDING PROTEIN"/>
    <property type="match status" value="1"/>
</dbReference>
<protein>
    <submittedName>
        <fullName evidence="12">Activating transcription factor 7a</fullName>
    </submittedName>
</protein>
<keyword evidence="3" id="KW-0238">DNA-binding</keyword>
<feature type="compositionally biased region" description="Basic and acidic residues" evidence="9">
    <location>
        <begin position="93"/>
        <end position="105"/>
    </location>
</feature>